<dbReference type="Gene3D" id="3.30.700.10">
    <property type="entry name" value="Glycoprotein, Type 4 Pilin"/>
    <property type="match status" value="1"/>
</dbReference>
<evidence type="ECO:0000259" key="2">
    <source>
        <dbReference type="Pfam" id="PF07596"/>
    </source>
</evidence>
<evidence type="ECO:0000256" key="1">
    <source>
        <dbReference type="SAM" id="Phobius"/>
    </source>
</evidence>
<organism evidence="3 4">
    <name type="scientific">Paludisphaera mucosa</name>
    <dbReference type="NCBI Taxonomy" id="3030827"/>
    <lineage>
        <taxon>Bacteria</taxon>
        <taxon>Pseudomonadati</taxon>
        <taxon>Planctomycetota</taxon>
        <taxon>Planctomycetia</taxon>
        <taxon>Isosphaerales</taxon>
        <taxon>Isosphaeraceae</taxon>
        <taxon>Paludisphaera</taxon>
    </lineage>
</organism>
<evidence type="ECO:0000313" key="4">
    <source>
        <dbReference type="Proteomes" id="UP001216907"/>
    </source>
</evidence>
<comment type="caution">
    <text evidence="3">The sequence shown here is derived from an EMBL/GenBank/DDBJ whole genome shotgun (WGS) entry which is preliminary data.</text>
</comment>
<protein>
    <submittedName>
        <fullName evidence="3">DUF1559 domain-containing protein</fullName>
    </submittedName>
</protein>
<dbReference type="PROSITE" id="PS00409">
    <property type="entry name" value="PROKAR_NTER_METHYL"/>
    <property type="match status" value="1"/>
</dbReference>
<keyword evidence="1" id="KW-0472">Membrane</keyword>
<dbReference type="Proteomes" id="UP001216907">
    <property type="component" value="Unassembled WGS sequence"/>
</dbReference>
<gene>
    <name evidence="3" type="ORF">PZE19_26290</name>
</gene>
<name>A0ABT6FI89_9BACT</name>
<keyword evidence="1" id="KW-1133">Transmembrane helix</keyword>
<dbReference type="NCBIfam" id="TIGR02532">
    <property type="entry name" value="IV_pilin_GFxxxE"/>
    <property type="match status" value="1"/>
</dbReference>
<evidence type="ECO:0000313" key="3">
    <source>
        <dbReference type="EMBL" id="MDG3007287.1"/>
    </source>
</evidence>
<reference evidence="3 4" key="1">
    <citation type="submission" date="2023-03" db="EMBL/GenBank/DDBJ databases">
        <title>Paludisphaera mucosa sp. nov. a novel planctomycete from northern fen.</title>
        <authorList>
            <person name="Ivanova A."/>
        </authorList>
    </citation>
    <scope>NUCLEOTIDE SEQUENCE [LARGE SCALE GENOMIC DNA]</scope>
    <source>
        <strain evidence="3 4">Pla2</strain>
    </source>
</reference>
<dbReference type="InterPro" id="IPR011453">
    <property type="entry name" value="DUF1559"/>
</dbReference>
<dbReference type="PANTHER" id="PTHR30093">
    <property type="entry name" value="GENERAL SECRETION PATHWAY PROTEIN G"/>
    <property type="match status" value="1"/>
</dbReference>
<dbReference type="InterPro" id="IPR045584">
    <property type="entry name" value="Pilin-like"/>
</dbReference>
<keyword evidence="4" id="KW-1185">Reference proteome</keyword>
<feature type="transmembrane region" description="Helical" evidence="1">
    <location>
        <begin position="20"/>
        <end position="38"/>
    </location>
</feature>
<dbReference type="EMBL" id="JARRAG010000002">
    <property type="protein sequence ID" value="MDG3007287.1"/>
    <property type="molecule type" value="Genomic_DNA"/>
</dbReference>
<dbReference type="RefSeq" id="WP_277863572.1">
    <property type="nucleotide sequence ID" value="NZ_JARRAG010000002.1"/>
</dbReference>
<sequence length="360" mass="38008">MTTPPCQTGSQRRGFTLIELLVVIAIIAVLIALLLPAVQSAREAARRAQCVNNLKQIALASHNYESAQGCFPMGNRYMSTKDDPACSGSAWNGWSAFAYIMPFLEGGSQFSAINFSGSSSSIRNTTAMRAKISGFLCPSDLDSPLPPDTFGYASQCSYAMSRGTQENVYTNWAVASLPDPAAENPQNCNAALGNGMFGADNVVKVSGVTDGTSNTTLFGEASRADGDVASGYHVWGHVSVTNFTSNYGSKWGSASTPDYRPRGGKFTYPRLNSPWDKTGAVIASIWGVCGSGAGIPTDWLQNCPQSLTLGQWAFTSKHPGGANFAFADGSVKFLKNSVGDAPYQALGTRAGGEVISSDSY</sequence>
<proteinExistence type="predicted"/>
<dbReference type="Pfam" id="PF07596">
    <property type="entry name" value="SBP_bac_10"/>
    <property type="match status" value="1"/>
</dbReference>
<dbReference type="Pfam" id="PF07963">
    <property type="entry name" value="N_methyl"/>
    <property type="match status" value="1"/>
</dbReference>
<dbReference type="PANTHER" id="PTHR30093:SF2">
    <property type="entry name" value="TYPE II SECRETION SYSTEM PROTEIN H"/>
    <property type="match status" value="1"/>
</dbReference>
<feature type="domain" description="DUF1559" evidence="2">
    <location>
        <begin position="39"/>
        <end position="339"/>
    </location>
</feature>
<dbReference type="InterPro" id="IPR012902">
    <property type="entry name" value="N_methyl_site"/>
</dbReference>
<dbReference type="InterPro" id="IPR027558">
    <property type="entry name" value="Pre_pil_HX9DG_C"/>
</dbReference>
<dbReference type="SUPFAM" id="SSF54523">
    <property type="entry name" value="Pili subunits"/>
    <property type="match status" value="1"/>
</dbReference>
<accession>A0ABT6FI89</accession>
<dbReference type="NCBIfam" id="TIGR04294">
    <property type="entry name" value="pre_pil_HX9DG"/>
    <property type="match status" value="1"/>
</dbReference>
<keyword evidence="1" id="KW-0812">Transmembrane</keyword>